<protein>
    <submittedName>
        <fullName evidence="8">Cytochrome P450</fullName>
    </submittedName>
</protein>
<keyword evidence="9" id="KW-1185">Reference proteome</keyword>
<dbReference type="PANTHER" id="PTHR46696">
    <property type="entry name" value="P450, PUTATIVE (EUROFUNG)-RELATED"/>
    <property type="match status" value="1"/>
</dbReference>
<dbReference type="eggNOG" id="COG2124">
    <property type="taxonomic scope" value="Bacteria"/>
</dbReference>
<evidence type="ECO:0000256" key="4">
    <source>
        <dbReference type="ARBA" id="ARBA00023002"/>
    </source>
</evidence>
<evidence type="ECO:0000256" key="1">
    <source>
        <dbReference type="ARBA" id="ARBA00010617"/>
    </source>
</evidence>
<dbReference type="InterPro" id="IPR017972">
    <property type="entry name" value="Cyt_P450_CS"/>
</dbReference>
<proteinExistence type="inferred from homology"/>
<dbReference type="OrthoDB" id="141712at2"/>
<dbReference type="GO" id="GO:0004497">
    <property type="term" value="F:monooxygenase activity"/>
    <property type="evidence" value="ECO:0007669"/>
    <property type="project" value="UniProtKB-KW"/>
</dbReference>
<dbReference type="InterPro" id="IPR001128">
    <property type="entry name" value="Cyt_P450"/>
</dbReference>
<keyword evidence="3 7" id="KW-0479">Metal-binding</keyword>
<dbReference type="SUPFAM" id="SSF48264">
    <property type="entry name" value="Cytochrome P450"/>
    <property type="match status" value="1"/>
</dbReference>
<dbReference type="GO" id="GO:0016705">
    <property type="term" value="F:oxidoreductase activity, acting on paired donors, with incorporation or reduction of molecular oxygen"/>
    <property type="evidence" value="ECO:0007669"/>
    <property type="project" value="InterPro"/>
</dbReference>
<name>A0A1G9S7G4_ALLAB</name>
<keyword evidence="2 7" id="KW-0349">Heme</keyword>
<dbReference type="AlphaFoldDB" id="A0A1G9S7G4"/>
<evidence type="ECO:0000313" key="8">
    <source>
        <dbReference type="EMBL" id="SDM31270.1"/>
    </source>
</evidence>
<gene>
    <name evidence="8" type="ORF">SAMN04489726_0936</name>
</gene>
<evidence type="ECO:0000256" key="6">
    <source>
        <dbReference type="ARBA" id="ARBA00023033"/>
    </source>
</evidence>
<keyword evidence="6 7" id="KW-0503">Monooxygenase</keyword>
<dbReference type="GO" id="GO:0020037">
    <property type="term" value="F:heme binding"/>
    <property type="evidence" value="ECO:0007669"/>
    <property type="project" value="InterPro"/>
</dbReference>
<evidence type="ECO:0000256" key="2">
    <source>
        <dbReference type="ARBA" id="ARBA00022617"/>
    </source>
</evidence>
<keyword evidence="4 7" id="KW-0560">Oxidoreductase</keyword>
<dbReference type="PROSITE" id="PS00086">
    <property type="entry name" value="CYTOCHROME_P450"/>
    <property type="match status" value="1"/>
</dbReference>
<evidence type="ECO:0000256" key="3">
    <source>
        <dbReference type="ARBA" id="ARBA00022723"/>
    </source>
</evidence>
<comment type="similarity">
    <text evidence="1 7">Belongs to the cytochrome P450 family.</text>
</comment>
<accession>A0A1G9S7G4</accession>
<dbReference type="PRINTS" id="PR00359">
    <property type="entry name" value="BP450"/>
</dbReference>
<dbReference type="PANTHER" id="PTHR46696:SF1">
    <property type="entry name" value="CYTOCHROME P450 YJIB-RELATED"/>
    <property type="match status" value="1"/>
</dbReference>
<reference evidence="8 9" key="1">
    <citation type="submission" date="2016-10" db="EMBL/GenBank/DDBJ databases">
        <authorList>
            <person name="de Groot N.N."/>
        </authorList>
    </citation>
    <scope>NUCLEOTIDE SEQUENCE [LARGE SCALE GENOMIC DNA]</scope>
    <source>
        <strain evidence="8 9">DSM 44149</strain>
    </source>
</reference>
<dbReference type="InterPro" id="IPR036396">
    <property type="entry name" value="Cyt_P450_sf"/>
</dbReference>
<dbReference type="PRINTS" id="PR00385">
    <property type="entry name" value="P450"/>
</dbReference>
<organism evidence="8 9">
    <name type="scientific">Allokutzneria albata</name>
    <name type="common">Kibdelosporangium albatum</name>
    <dbReference type="NCBI Taxonomy" id="211114"/>
    <lineage>
        <taxon>Bacteria</taxon>
        <taxon>Bacillati</taxon>
        <taxon>Actinomycetota</taxon>
        <taxon>Actinomycetes</taxon>
        <taxon>Pseudonocardiales</taxon>
        <taxon>Pseudonocardiaceae</taxon>
        <taxon>Allokutzneria</taxon>
    </lineage>
</organism>
<dbReference type="CDD" id="cd11031">
    <property type="entry name" value="Cyp158A-like"/>
    <property type="match status" value="1"/>
</dbReference>
<dbReference type="Pfam" id="PF00067">
    <property type="entry name" value="p450"/>
    <property type="match status" value="1"/>
</dbReference>
<dbReference type="GO" id="GO:0005506">
    <property type="term" value="F:iron ion binding"/>
    <property type="evidence" value="ECO:0007669"/>
    <property type="project" value="InterPro"/>
</dbReference>
<evidence type="ECO:0000313" key="9">
    <source>
        <dbReference type="Proteomes" id="UP000183376"/>
    </source>
</evidence>
<dbReference type="FunFam" id="1.10.630.10:FF:000018">
    <property type="entry name" value="Cytochrome P450 monooxygenase"/>
    <property type="match status" value="1"/>
</dbReference>
<evidence type="ECO:0000256" key="5">
    <source>
        <dbReference type="ARBA" id="ARBA00023004"/>
    </source>
</evidence>
<dbReference type="Proteomes" id="UP000183376">
    <property type="component" value="Chromosome I"/>
</dbReference>
<dbReference type="RefSeq" id="WP_030430709.1">
    <property type="nucleotide sequence ID" value="NZ_JOEF01000015.1"/>
</dbReference>
<dbReference type="STRING" id="211114.SAMN04489726_0936"/>
<dbReference type="InterPro" id="IPR002397">
    <property type="entry name" value="Cyt_P450_B"/>
</dbReference>
<dbReference type="EMBL" id="LT629701">
    <property type="protein sequence ID" value="SDM31270.1"/>
    <property type="molecule type" value="Genomic_DNA"/>
</dbReference>
<keyword evidence="5 7" id="KW-0408">Iron</keyword>
<sequence length="400" mass="44455">MTQAYPFSPAQRLEMDPTYAWLRDNEPVTRVRMPYGNGTAWLVTRYDDVKAGLSDLRLSRAAAVGKDVPRSRPELEEPMSVLSADPPEHSRLRRLAAKAFNARQMERMRPKVDAIVATLLDEMETGGSTADLARSLCWPMPTQVICELLGVPYADTERIRAWVTHLVAMDSTDITVVKQARTSVWNYFVELISRRRAEPAEDLLSHLIAARDEGDRLSESELISFGITLLVAGYETTANSLGNFVFHLLANRHLWQRLVDEPEILPAATEEMLRALPIAATGLFTRIATADLELGGVLIREGDAVVLQPTSANRDASVFEHPDEVDFDREVNPHIAFGFGTHYCIGAQLARLELTSALSALLHRFPALRLAVPAPDVPWRTGQLVRGVESLPVTWTEGRG</sequence>
<evidence type="ECO:0000256" key="7">
    <source>
        <dbReference type="RuleBase" id="RU000461"/>
    </source>
</evidence>
<dbReference type="Gene3D" id="1.10.630.10">
    <property type="entry name" value="Cytochrome P450"/>
    <property type="match status" value="1"/>
</dbReference>